<keyword evidence="3 6" id="KW-0055">Arginine biosynthesis</keyword>
<evidence type="ECO:0000313" key="10">
    <source>
        <dbReference type="Proteomes" id="UP001316087"/>
    </source>
</evidence>
<comment type="catalytic activity">
    <reaction evidence="6">
        <text>2-(N(omega)-L-arginino)succinate = fumarate + L-arginine</text>
        <dbReference type="Rhea" id="RHEA:24020"/>
        <dbReference type="ChEBI" id="CHEBI:29806"/>
        <dbReference type="ChEBI" id="CHEBI:32682"/>
        <dbReference type="ChEBI" id="CHEBI:57472"/>
        <dbReference type="EC" id="4.3.2.1"/>
    </reaction>
</comment>
<sequence length="507" mass="58000">MFFQDFRNQVNEKEGVHFPSNSYRQMVLQPAYDEARKHFLNSMIQIHIAHLKMLEEQNLVTSQQARQIGQAIHQLDLDYYKTHDYNPQFEDLFFRIENKLIELGGDISGNLHIGRSRNDMGIAIYRMTLRKKLLTLMQELLNLRSALIAFAEEHVETIMIGYTHTQQAQPTTFAHYLKAVIDQLTRDYQRMQSAYETINRSSMGAAALTTTGFPISRERMQQLLAFDDLIENAWDAVAGADYIAEAASVVQLAALNLGRTSQDFLLWATQEFNAFKLASPYVQISSIMPQKRNPVSIEHTRSLLSSVVGDAATVLQMVHNTPFGDIVDTEDDMQPYLWRAIDKLVGIYKLFGSLIVTMDVNKESLLRRAQNSFANVTELADTLVRSENISFRQSHKIVSLCVRELLAHHKESLSALTWQLANEKCFEVTGKSLRINEIAFYQTLQPEYFVHIRTLKGGPAPATMRESLVQATDATANLENWLREKTGNIIRAEEQLEQILKEWVQHD</sequence>
<dbReference type="InterPro" id="IPR009049">
    <property type="entry name" value="Argininosuccinate_lyase"/>
</dbReference>
<dbReference type="Pfam" id="PF00206">
    <property type="entry name" value="Lyase_1"/>
    <property type="match status" value="1"/>
</dbReference>
<proteinExistence type="inferred from homology"/>
<keyword evidence="5 6" id="KW-0456">Lyase</keyword>
<dbReference type="Gene3D" id="1.20.200.10">
    <property type="entry name" value="Fumarase/aspartase (Central domain)"/>
    <property type="match status" value="1"/>
</dbReference>
<dbReference type="PRINTS" id="PR00145">
    <property type="entry name" value="ARGSUCLYASE"/>
</dbReference>
<dbReference type="HAMAP" id="MF_00006">
    <property type="entry name" value="Arg_succ_lyase"/>
    <property type="match status" value="1"/>
</dbReference>
<evidence type="ECO:0000259" key="8">
    <source>
        <dbReference type="Pfam" id="PF14698"/>
    </source>
</evidence>
<protein>
    <recommendedName>
        <fullName evidence="2 6">Argininosuccinate lyase</fullName>
        <shortName evidence="6">ASAL</shortName>
        <ecNumber evidence="2 6">4.3.2.1</ecNumber>
    </recommendedName>
    <alternativeName>
        <fullName evidence="6">Arginosuccinase</fullName>
    </alternativeName>
</protein>
<comment type="pathway">
    <text evidence="1 6">Amino-acid biosynthesis; L-arginine biosynthesis; L-arginine from L-ornithine and carbamoyl phosphate: step 3/3.</text>
</comment>
<dbReference type="InterPro" id="IPR022761">
    <property type="entry name" value="Fumarate_lyase_N"/>
</dbReference>
<dbReference type="RefSeq" id="WP_241370933.1">
    <property type="nucleotide sequence ID" value="NZ_JAKZFC010000010.1"/>
</dbReference>
<dbReference type="EMBL" id="JAKZFC010000010">
    <property type="protein sequence ID" value="MCH7323771.1"/>
    <property type="molecule type" value="Genomic_DNA"/>
</dbReference>
<dbReference type="PANTHER" id="PTHR43814">
    <property type="entry name" value="ARGININOSUCCINATE LYASE"/>
    <property type="match status" value="1"/>
</dbReference>
<dbReference type="Pfam" id="PF14698">
    <property type="entry name" value="ASL_C2"/>
    <property type="match status" value="1"/>
</dbReference>
<evidence type="ECO:0000259" key="7">
    <source>
        <dbReference type="Pfam" id="PF00206"/>
    </source>
</evidence>
<feature type="domain" description="Argininosuccinate lyase C-terminal" evidence="8">
    <location>
        <begin position="373"/>
        <end position="450"/>
    </location>
</feature>
<dbReference type="PANTHER" id="PTHR43814:SF1">
    <property type="entry name" value="ARGININOSUCCINATE LYASE"/>
    <property type="match status" value="1"/>
</dbReference>
<dbReference type="InterPro" id="IPR024083">
    <property type="entry name" value="Fumarase/histidase_N"/>
</dbReference>
<feature type="domain" description="Fumarate lyase N-terminal" evidence="7">
    <location>
        <begin position="47"/>
        <end position="309"/>
    </location>
</feature>
<dbReference type="Gene3D" id="1.10.40.30">
    <property type="entry name" value="Fumarase/aspartase (C-terminal domain)"/>
    <property type="match status" value="1"/>
</dbReference>
<evidence type="ECO:0000256" key="2">
    <source>
        <dbReference type="ARBA" id="ARBA00012338"/>
    </source>
</evidence>
<dbReference type="InterPro" id="IPR000362">
    <property type="entry name" value="Fumarate_lyase_fam"/>
</dbReference>
<comment type="subcellular location">
    <subcellularLocation>
        <location evidence="6">Cytoplasm</location>
    </subcellularLocation>
</comment>
<evidence type="ECO:0000313" key="9">
    <source>
        <dbReference type="EMBL" id="MCH7323771.1"/>
    </source>
</evidence>
<dbReference type="GO" id="GO:0004056">
    <property type="term" value="F:argininosuccinate lyase activity"/>
    <property type="evidence" value="ECO:0007669"/>
    <property type="project" value="UniProtKB-EC"/>
</dbReference>
<dbReference type="CDD" id="cd01359">
    <property type="entry name" value="Argininosuccinate_lyase"/>
    <property type="match status" value="1"/>
</dbReference>
<name>A0ABS9UHE2_9BACL</name>
<dbReference type="Gene3D" id="1.10.275.10">
    <property type="entry name" value="Fumarase/aspartase (N-terminal domain)"/>
    <property type="match status" value="1"/>
</dbReference>
<keyword evidence="10" id="KW-1185">Reference proteome</keyword>
<comment type="caution">
    <text evidence="9">The sequence shown here is derived from an EMBL/GenBank/DDBJ whole genome shotgun (WGS) entry which is preliminary data.</text>
</comment>
<organism evidence="9 10">
    <name type="scientific">Solibacillus palustris</name>
    <dbReference type="NCBI Taxonomy" id="2908203"/>
    <lineage>
        <taxon>Bacteria</taxon>
        <taxon>Bacillati</taxon>
        <taxon>Bacillota</taxon>
        <taxon>Bacilli</taxon>
        <taxon>Bacillales</taxon>
        <taxon>Caryophanaceae</taxon>
        <taxon>Solibacillus</taxon>
    </lineage>
</organism>
<keyword evidence="4 6" id="KW-0028">Amino-acid biosynthesis</keyword>
<comment type="similarity">
    <text evidence="6">Belongs to the lyase 1 family. Argininosuccinate lyase subfamily.</text>
</comment>
<evidence type="ECO:0000256" key="4">
    <source>
        <dbReference type="ARBA" id="ARBA00022605"/>
    </source>
</evidence>
<keyword evidence="6" id="KW-0963">Cytoplasm</keyword>
<reference evidence="9 10" key="1">
    <citation type="submission" date="2022-03" db="EMBL/GenBank/DDBJ databases">
        <authorList>
            <person name="Jo J.-H."/>
            <person name="Im W.-T."/>
        </authorList>
    </citation>
    <scope>NUCLEOTIDE SEQUENCE [LARGE SCALE GENOMIC DNA]</scope>
    <source>
        <strain evidence="9 10">MA9</strain>
    </source>
</reference>
<gene>
    <name evidence="6 9" type="primary">argH</name>
    <name evidence="9" type="ORF">LZ480_18025</name>
</gene>
<dbReference type="InterPro" id="IPR008948">
    <property type="entry name" value="L-Aspartase-like"/>
</dbReference>
<dbReference type="PRINTS" id="PR00149">
    <property type="entry name" value="FUMRATELYASE"/>
</dbReference>
<evidence type="ECO:0000256" key="6">
    <source>
        <dbReference type="HAMAP-Rule" id="MF_00006"/>
    </source>
</evidence>
<accession>A0ABS9UHE2</accession>
<evidence type="ECO:0000256" key="1">
    <source>
        <dbReference type="ARBA" id="ARBA00004941"/>
    </source>
</evidence>
<dbReference type="NCBIfam" id="TIGR00838">
    <property type="entry name" value="argH"/>
    <property type="match status" value="1"/>
</dbReference>
<evidence type="ECO:0000256" key="5">
    <source>
        <dbReference type="ARBA" id="ARBA00023239"/>
    </source>
</evidence>
<dbReference type="SUPFAM" id="SSF48557">
    <property type="entry name" value="L-aspartase-like"/>
    <property type="match status" value="1"/>
</dbReference>
<dbReference type="InterPro" id="IPR029419">
    <property type="entry name" value="Arg_succ_lyase_C"/>
</dbReference>
<dbReference type="Proteomes" id="UP001316087">
    <property type="component" value="Unassembled WGS sequence"/>
</dbReference>
<dbReference type="EC" id="4.3.2.1" evidence="2 6"/>
<evidence type="ECO:0000256" key="3">
    <source>
        <dbReference type="ARBA" id="ARBA00022571"/>
    </source>
</evidence>